<evidence type="ECO:0000256" key="1">
    <source>
        <dbReference type="ARBA" id="ARBA00022723"/>
    </source>
</evidence>
<sequence>MTAITESPLAVPGLGYPDLSMSVVCLDQTRLGEHIETLQGLGISRLHVDLVDPAFGGGLGLPLETISDLRRNCPLPVDVHIMLSRPELLLTEAASRGAAGICVHQRSLTPKIALLLRGIAAKGTEVGLAIDPDESISMSALEAVRPERLTVMSVVPGGAGRPFRPEALTTVAEARRLRERGLIKRVEVDGAVGPQTADRMVAAGADQLVLGSTVFPNRSPLANHLPELLRSLAGPSHPTS</sequence>
<dbReference type="SUPFAM" id="SSF51366">
    <property type="entry name" value="Ribulose-phoshate binding barrel"/>
    <property type="match status" value="1"/>
</dbReference>
<comment type="caution">
    <text evidence="3">The sequence shown here is derived from an EMBL/GenBank/DDBJ whole genome shotgun (WGS) entry which is preliminary data.</text>
</comment>
<organism evidence="3 4">
    <name type="scientific">Kitasatospora cystarginea</name>
    <dbReference type="NCBI Taxonomy" id="58350"/>
    <lineage>
        <taxon>Bacteria</taxon>
        <taxon>Bacillati</taxon>
        <taxon>Actinomycetota</taxon>
        <taxon>Actinomycetes</taxon>
        <taxon>Kitasatosporales</taxon>
        <taxon>Streptomycetaceae</taxon>
        <taxon>Kitasatospora</taxon>
    </lineage>
</organism>
<dbReference type="Gene3D" id="3.20.20.70">
    <property type="entry name" value="Aldolase class I"/>
    <property type="match status" value="1"/>
</dbReference>
<evidence type="ECO:0000313" key="3">
    <source>
        <dbReference type="EMBL" id="GAA2239761.1"/>
    </source>
</evidence>
<keyword evidence="1" id="KW-0479">Metal-binding</keyword>
<dbReference type="PANTHER" id="PTHR11749">
    <property type="entry name" value="RIBULOSE-5-PHOSPHATE-3-EPIMERASE"/>
    <property type="match status" value="1"/>
</dbReference>
<name>A0ABN3DT51_9ACTN</name>
<dbReference type="RefSeq" id="WP_344636045.1">
    <property type="nucleotide sequence ID" value="NZ_BAAATR010000007.1"/>
</dbReference>
<evidence type="ECO:0000256" key="2">
    <source>
        <dbReference type="ARBA" id="ARBA00023235"/>
    </source>
</evidence>
<keyword evidence="4" id="KW-1185">Reference proteome</keyword>
<dbReference type="EMBL" id="BAAATR010000007">
    <property type="protein sequence ID" value="GAA2239761.1"/>
    <property type="molecule type" value="Genomic_DNA"/>
</dbReference>
<dbReference type="InterPro" id="IPR013785">
    <property type="entry name" value="Aldolase_TIM"/>
</dbReference>
<gene>
    <name evidence="3" type="primary">rpe_1</name>
    <name evidence="3" type="ORF">GCM10010430_21360</name>
</gene>
<evidence type="ECO:0000313" key="4">
    <source>
        <dbReference type="Proteomes" id="UP001500305"/>
    </source>
</evidence>
<keyword evidence="2" id="KW-0413">Isomerase</keyword>
<dbReference type="Pfam" id="PF00834">
    <property type="entry name" value="Ribul_P_3_epim"/>
    <property type="match status" value="1"/>
</dbReference>
<protein>
    <submittedName>
        <fullName evidence="3">Ribulose-phosphate 3-epimerase</fullName>
    </submittedName>
</protein>
<dbReference type="InterPro" id="IPR011060">
    <property type="entry name" value="RibuloseP-bd_barrel"/>
</dbReference>
<dbReference type="InterPro" id="IPR000056">
    <property type="entry name" value="Ribul_P_3_epim-like"/>
</dbReference>
<proteinExistence type="predicted"/>
<accession>A0ABN3DT51</accession>
<dbReference type="Proteomes" id="UP001500305">
    <property type="component" value="Unassembled WGS sequence"/>
</dbReference>
<reference evidence="3 4" key="1">
    <citation type="journal article" date="2019" name="Int. J. Syst. Evol. Microbiol.">
        <title>The Global Catalogue of Microorganisms (GCM) 10K type strain sequencing project: providing services to taxonomists for standard genome sequencing and annotation.</title>
        <authorList>
            <consortium name="The Broad Institute Genomics Platform"/>
            <consortium name="The Broad Institute Genome Sequencing Center for Infectious Disease"/>
            <person name="Wu L."/>
            <person name="Ma J."/>
        </authorList>
    </citation>
    <scope>NUCLEOTIDE SEQUENCE [LARGE SCALE GENOMIC DNA]</scope>
    <source>
        <strain evidence="3 4">JCM 7356</strain>
    </source>
</reference>